<organism evidence="2 3">
    <name type="scientific">Saccharata proteae CBS 121410</name>
    <dbReference type="NCBI Taxonomy" id="1314787"/>
    <lineage>
        <taxon>Eukaryota</taxon>
        <taxon>Fungi</taxon>
        <taxon>Dikarya</taxon>
        <taxon>Ascomycota</taxon>
        <taxon>Pezizomycotina</taxon>
        <taxon>Dothideomycetes</taxon>
        <taxon>Dothideomycetes incertae sedis</taxon>
        <taxon>Botryosphaeriales</taxon>
        <taxon>Saccharataceae</taxon>
        <taxon>Saccharata</taxon>
    </lineage>
</organism>
<protein>
    <submittedName>
        <fullName evidence="2">Uncharacterized protein</fullName>
    </submittedName>
</protein>
<evidence type="ECO:0000313" key="2">
    <source>
        <dbReference type="EMBL" id="KAF2086232.1"/>
    </source>
</evidence>
<dbReference type="AlphaFoldDB" id="A0A9P4HTG8"/>
<feature type="compositionally biased region" description="Basic and acidic residues" evidence="1">
    <location>
        <begin position="30"/>
        <end position="46"/>
    </location>
</feature>
<dbReference type="EMBL" id="ML978725">
    <property type="protein sequence ID" value="KAF2086232.1"/>
    <property type="molecule type" value="Genomic_DNA"/>
</dbReference>
<reference evidence="2" key="1">
    <citation type="journal article" date="2020" name="Stud. Mycol.">
        <title>101 Dothideomycetes genomes: a test case for predicting lifestyles and emergence of pathogens.</title>
        <authorList>
            <person name="Haridas S."/>
            <person name="Albert R."/>
            <person name="Binder M."/>
            <person name="Bloem J."/>
            <person name="Labutti K."/>
            <person name="Salamov A."/>
            <person name="Andreopoulos B."/>
            <person name="Baker S."/>
            <person name="Barry K."/>
            <person name="Bills G."/>
            <person name="Bluhm B."/>
            <person name="Cannon C."/>
            <person name="Castanera R."/>
            <person name="Culley D."/>
            <person name="Daum C."/>
            <person name="Ezra D."/>
            <person name="Gonzalez J."/>
            <person name="Henrissat B."/>
            <person name="Kuo A."/>
            <person name="Liang C."/>
            <person name="Lipzen A."/>
            <person name="Lutzoni F."/>
            <person name="Magnuson J."/>
            <person name="Mondo S."/>
            <person name="Nolan M."/>
            <person name="Ohm R."/>
            <person name="Pangilinan J."/>
            <person name="Park H.-J."/>
            <person name="Ramirez L."/>
            <person name="Alfaro M."/>
            <person name="Sun H."/>
            <person name="Tritt A."/>
            <person name="Yoshinaga Y."/>
            <person name="Zwiers L.-H."/>
            <person name="Turgeon B."/>
            <person name="Goodwin S."/>
            <person name="Spatafora J."/>
            <person name="Crous P."/>
            <person name="Grigoriev I."/>
        </authorList>
    </citation>
    <scope>NUCLEOTIDE SEQUENCE</scope>
    <source>
        <strain evidence="2">CBS 121410</strain>
    </source>
</reference>
<sequence length="209" mass="23585">MTPAIPKERLDCSELELTRLKNALQSSGVELEHEQDGSGHSEEGKLCPRNSRIQREQARSLDVKLQRWVWNKDSSSSGISAPPYRYPIRLTATSATWKETAGNKPWLRLFQQTPSQSHFPPKRSSAVFVNDSAAVSEHMDAGSEAALRGTGRPARNVHIHRVLTPNLQYVQEDPDALARRRQQWYRRYTSGPLNAASHRLSPGLRPIQD</sequence>
<evidence type="ECO:0000313" key="3">
    <source>
        <dbReference type="Proteomes" id="UP000799776"/>
    </source>
</evidence>
<proteinExistence type="predicted"/>
<keyword evidence="3" id="KW-1185">Reference proteome</keyword>
<dbReference type="Proteomes" id="UP000799776">
    <property type="component" value="Unassembled WGS sequence"/>
</dbReference>
<accession>A0A9P4HTG8</accession>
<evidence type="ECO:0000256" key="1">
    <source>
        <dbReference type="SAM" id="MobiDB-lite"/>
    </source>
</evidence>
<gene>
    <name evidence="2" type="ORF">K490DRAFT_57874</name>
</gene>
<name>A0A9P4HTG8_9PEZI</name>
<feature type="region of interest" description="Disordered" evidence="1">
    <location>
        <begin position="26"/>
        <end position="52"/>
    </location>
</feature>
<comment type="caution">
    <text evidence="2">The sequence shown here is derived from an EMBL/GenBank/DDBJ whole genome shotgun (WGS) entry which is preliminary data.</text>
</comment>